<feature type="domain" description="HTH tetR-type" evidence="5">
    <location>
        <begin position="88"/>
        <end position="148"/>
    </location>
</feature>
<gene>
    <name evidence="6" type="ORF">PSQ40_15340</name>
</gene>
<proteinExistence type="predicted"/>
<accession>A0ABT5N1I7</accession>
<dbReference type="PANTHER" id="PTHR30055:SF183">
    <property type="entry name" value="NUCLEOID OCCLUSION FACTOR SLMA"/>
    <property type="match status" value="1"/>
</dbReference>
<dbReference type="EMBL" id="JAQSIP010000007">
    <property type="protein sequence ID" value="MDD0839957.1"/>
    <property type="molecule type" value="Genomic_DNA"/>
</dbReference>
<comment type="caution">
    <text evidence="6">The sequence shown here is derived from an EMBL/GenBank/DDBJ whole genome shotgun (WGS) entry which is preliminary data.</text>
</comment>
<evidence type="ECO:0000313" key="7">
    <source>
        <dbReference type="Proteomes" id="UP001528673"/>
    </source>
</evidence>
<feature type="region of interest" description="Disordered" evidence="4">
    <location>
        <begin position="1"/>
        <end position="91"/>
    </location>
</feature>
<dbReference type="PRINTS" id="PR00455">
    <property type="entry name" value="HTHTETR"/>
</dbReference>
<name>A0ABT5N1I7_9BURK</name>
<evidence type="ECO:0000259" key="5">
    <source>
        <dbReference type="PROSITE" id="PS50977"/>
    </source>
</evidence>
<evidence type="ECO:0000256" key="4">
    <source>
        <dbReference type="SAM" id="MobiDB-lite"/>
    </source>
</evidence>
<dbReference type="Proteomes" id="UP001528673">
    <property type="component" value="Unassembled WGS sequence"/>
</dbReference>
<evidence type="ECO:0000313" key="6">
    <source>
        <dbReference type="EMBL" id="MDD0839957.1"/>
    </source>
</evidence>
<evidence type="ECO:0000256" key="3">
    <source>
        <dbReference type="PROSITE-ProRule" id="PRU00335"/>
    </source>
</evidence>
<protein>
    <submittedName>
        <fullName evidence="6">TetR/AcrR family transcriptional regulator</fullName>
    </submittedName>
</protein>
<dbReference type="Pfam" id="PF00440">
    <property type="entry name" value="TetR_N"/>
    <property type="match status" value="1"/>
</dbReference>
<dbReference type="PANTHER" id="PTHR30055">
    <property type="entry name" value="HTH-TYPE TRANSCRIPTIONAL REGULATOR RUTR"/>
    <property type="match status" value="1"/>
</dbReference>
<dbReference type="InterPro" id="IPR001647">
    <property type="entry name" value="HTH_TetR"/>
</dbReference>
<evidence type="ECO:0000256" key="2">
    <source>
        <dbReference type="ARBA" id="ARBA00023125"/>
    </source>
</evidence>
<dbReference type="SUPFAM" id="SSF46689">
    <property type="entry name" value="Homeodomain-like"/>
    <property type="match status" value="1"/>
</dbReference>
<reference evidence="6 7" key="1">
    <citation type="submission" date="2023-02" db="EMBL/GenBank/DDBJ databases">
        <title>Bacterial whole genomic sequence of Curvibacter sp. HBC61.</title>
        <authorList>
            <person name="Le V."/>
            <person name="Ko S.-R."/>
            <person name="Ahn C.-Y."/>
            <person name="Oh H.-M."/>
        </authorList>
    </citation>
    <scope>NUCLEOTIDE SEQUENCE [LARGE SCALE GENOMIC DNA]</scope>
    <source>
        <strain evidence="6 7">HBC61</strain>
    </source>
</reference>
<keyword evidence="7" id="KW-1185">Reference proteome</keyword>
<organism evidence="6 7">
    <name type="scientific">Curvibacter cyanobacteriorum</name>
    <dbReference type="NCBI Taxonomy" id="3026422"/>
    <lineage>
        <taxon>Bacteria</taxon>
        <taxon>Pseudomonadati</taxon>
        <taxon>Pseudomonadota</taxon>
        <taxon>Betaproteobacteria</taxon>
        <taxon>Burkholderiales</taxon>
        <taxon>Comamonadaceae</taxon>
        <taxon>Curvibacter</taxon>
    </lineage>
</organism>
<feature type="compositionally biased region" description="Basic and acidic residues" evidence="4">
    <location>
        <begin position="80"/>
        <end position="89"/>
    </location>
</feature>
<dbReference type="PROSITE" id="PS50977">
    <property type="entry name" value="HTH_TETR_2"/>
    <property type="match status" value="1"/>
</dbReference>
<evidence type="ECO:0000256" key="1">
    <source>
        <dbReference type="ARBA" id="ARBA00023054"/>
    </source>
</evidence>
<keyword evidence="1" id="KW-0175">Coiled coil</keyword>
<dbReference type="Pfam" id="PF17932">
    <property type="entry name" value="TetR_C_24"/>
    <property type="match status" value="1"/>
</dbReference>
<dbReference type="Gene3D" id="1.10.357.10">
    <property type="entry name" value="Tetracycline Repressor, domain 2"/>
    <property type="match status" value="1"/>
</dbReference>
<sequence length="276" mass="30144">MEKPVRRSRRAASSPVNEPAADHAAAKRAPRAPRAPAPPTDSAPASPATGLPEAVADTTVPPALPGSAIEPRRPRGRPRKTAEELDDGNRRRKLIEGAARLFRSKGFDAASTRDIAAAAGMHSGSPFYHFESKSALLYAVMDEGMVMAAHSQSNALALLPAQATPRERLRVLVRHHFEILLGPNSDFIPVMLYEWRSLSPAQRKGIARVKDAYEGAWMPVLQALADQRVLLAEPAVARLFIFGALNWSVQWFDPKRGLSLDQLTEQALALFIRETP</sequence>
<dbReference type="RefSeq" id="WP_273952637.1">
    <property type="nucleotide sequence ID" value="NZ_JAQSIP010000007.1"/>
</dbReference>
<feature type="DNA-binding region" description="H-T-H motif" evidence="3">
    <location>
        <begin position="111"/>
        <end position="130"/>
    </location>
</feature>
<dbReference type="InterPro" id="IPR050109">
    <property type="entry name" value="HTH-type_TetR-like_transc_reg"/>
</dbReference>
<dbReference type="SUPFAM" id="SSF48498">
    <property type="entry name" value="Tetracyclin repressor-like, C-terminal domain"/>
    <property type="match status" value="1"/>
</dbReference>
<keyword evidence="2 3" id="KW-0238">DNA-binding</keyword>
<feature type="compositionally biased region" description="Basic residues" evidence="4">
    <location>
        <begin position="1"/>
        <end position="10"/>
    </location>
</feature>
<dbReference type="InterPro" id="IPR041490">
    <property type="entry name" value="KstR2_TetR_C"/>
</dbReference>
<dbReference type="InterPro" id="IPR036271">
    <property type="entry name" value="Tet_transcr_reg_TetR-rel_C_sf"/>
</dbReference>
<dbReference type="InterPro" id="IPR009057">
    <property type="entry name" value="Homeodomain-like_sf"/>
</dbReference>